<name>X1U1J5_9ZZZZ</name>
<feature type="non-terminal residue" evidence="1">
    <location>
        <position position="1"/>
    </location>
</feature>
<proteinExistence type="predicted"/>
<sequence>DIGLNYLTPVLPRVAAVVSDSIEAPIVIIP</sequence>
<organism evidence="1">
    <name type="scientific">marine sediment metagenome</name>
    <dbReference type="NCBI Taxonomy" id="412755"/>
    <lineage>
        <taxon>unclassified sequences</taxon>
        <taxon>metagenomes</taxon>
        <taxon>ecological metagenomes</taxon>
    </lineage>
</organism>
<evidence type="ECO:0000313" key="1">
    <source>
        <dbReference type="EMBL" id="GAJ11438.1"/>
    </source>
</evidence>
<accession>X1U1J5</accession>
<reference evidence="1" key="1">
    <citation type="journal article" date="2014" name="Front. Microbiol.">
        <title>High frequency of phylogenetically diverse reductive dehalogenase-homologous genes in deep subseafloor sedimentary metagenomes.</title>
        <authorList>
            <person name="Kawai M."/>
            <person name="Futagami T."/>
            <person name="Toyoda A."/>
            <person name="Takaki Y."/>
            <person name="Nishi S."/>
            <person name="Hori S."/>
            <person name="Arai W."/>
            <person name="Tsubouchi T."/>
            <person name="Morono Y."/>
            <person name="Uchiyama I."/>
            <person name="Ito T."/>
            <person name="Fujiyama A."/>
            <person name="Inagaki F."/>
            <person name="Takami H."/>
        </authorList>
    </citation>
    <scope>NUCLEOTIDE SEQUENCE</scope>
    <source>
        <strain evidence="1">Expedition CK06-06</strain>
    </source>
</reference>
<dbReference type="EMBL" id="BARW01033593">
    <property type="protein sequence ID" value="GAJ11438.1"/>
    <property type="molecule type" value="Genomic_DNA"/>
</dbReference>
<gene>
    <name evidence="1" type="ORF">S12H4_52876</name>
</gene>
<comment type="caution">
    <text evidence="1">The sequence shown here is derived from an EMBL/GenBank/DDBJ whole genome shotgun (WGS) entry which is preliminary data.</text>
</comment>
<protein>
    <submittedName>
        <fullName evidence="1">Uncharacterized protein</fullName>
    </submittedName>
</protein>
<dbReference type="AlphaFoldDB" id="X1U1J5"/>